<organism evidence="2 3">
    <name type="scientific">Xanthomarina gelatinilytica</name>
    <dbReference type="NCBI Taxonomy" id="1137281"/>
    <lineage>
        <taxon>Bacteria</taxon>
        <taxon>Pseudomonadati</taxon>
        <taxon>Bacteroidota</taxon>
        <taxon>Flavobacteriia</taxon>
        <taxon>Flavobacteriales</taxon>
        <taxon>Flavobacteriaceae</taxon>
        <taxon>Xanthomarina</taxon>
    </lineage>
</organism>
<feature type="transmembrane region" description="Helical" evidence="1">
    <location>
        <begin position="12"/>
        <end position="43"/>
    </location>
</feature>
<feature type="non-terminal residue" evidence="2">
    <location>
        <position position="124"/>
    </location>
</feature>
<evidence type="ECO:0008006" key="4">
    <source>
        <dbReference type="Google" id="ProtNLM"/>
    </source>
</evidence>
<proteinExistence type="predicted"/>
<reference evidence="2 3" key="1">
    <citation type="journal article" date="2018" name="Nat. Biotechnol.">
        <title>A standardized bacterial taxonomy based on genome phylogeny substantially revises the tree of life.</title>
        <authorList>
            <person name="Parks D.H."/>
            <person name="Chuvochina M."/>
            <person name="Waite D.W."/>
            <person name="Rinke C."/>
            <person name="Skarshewski A."/>
            <person name="Chaumeil P.A."/>
            <person name="Hugenholtz P."/>
        </authorList>
    </citation>
    <scope>NUCLEOTIDE SEQUENCE [LARGE SCALE GENOMIC DNA]</scope>
    <source>
        <strain evidence="2">UBA10227</strain>
    </source>
</reference>
<protein>
    <recommendedName>
        <fullName evidence="4">O-antigen ligase family protein</fullName>
    </recommendedName>
</protein>
<gene>
    <name evidence="2" type="ORF">DHV22_01175</name>
</gene>
<keyword evidence="1" id="KW-1133">Transmembrane helix</keyword>
<feature type="transmembrane region" description="Helical" evidence="1">
    <location>
        <begin position="89"/>
        <end position="107"/>
    </location>
</feature>
<keyword evidence="1" id="KW-0472">Membrane</keyword>
<evidence type="ECO:0000256" key="1">
    <source>
        <dbReference type="SAM" id="Phobius"/>
    </source>
</evidence>
<name>A0A3D6BN11_9FLAO</name>
<dbReference type="Proteomes" id="UP000263268">
    <property type="component" value="Unassembled WGS sequence"/>
</dbReference>
<accession>A0A3D6BN11</accession>
<evidence type="ECO:0000313" key="2">
    <source>
        <dbReference type="EMBL" id="HCY80304.1"/>
    </source>
</evidence>
<dbReference type="EMBL" id="DPRK01000019">
    <property type="protein sequence ID" value="HCY80304.1"/>
    <property type="molecule type" value="Genomic_DNA"/>
</dbReference>
<comment type="caution">
    <text evidence="2">The sequence shown here is derived from an EMBL/GenBank/DDBJ whole genome shotgun (WGS) entry which is preliminary data.</text>
</comment>
<sequence length="124" mass="14251">MNFKTIINHPDFFSYLIALILSTLLIGYAPSSIALGIFLFFVLRYVVIYKPKMKVEPMLILPIVLYLFFCASYFWSVDPLHTIKGLGRLVPLLIFPLAFSAIPKFTLKQFHIILSYFSISNVIL</sequence>
<dbReference type="AlphaFoldDB" id="A0A3D6BN11"/>
<evidence type="ECO:0000313" key="3">
    <source>
        <dbReference type="Proteomes" id="UP000263268"/>
    </source>
</evidence>
<keyword evidence="1" id="KW-0812">Transmembrane</keyword>
<feature type="transmembrane region" description="Helical" evidence="1">
    <location>
        <begin position="55"/>
        <end position="77"/>
    </location>
</feature>